<keyword evidence="11" id="KW-0812">Transmembrane</keyword>
<reference evidence="13" key="1">
    <citation type="submission" date="2016-06" db="EMBL/GenBank/DDBJ databases">
        <title>Draft Genome sequence of the fungus Inonotus baumii.</title>
        <authorList>
            <person name="Zhu H."/>
            <person name="Lin W."/>
        </authorList>
    </citation>
    <scope>NUCLEOTIDE SEQUENCE</scope>
    <source>
        <strain evidence="13">821</strain>
    </source>
</reference>
<dbReference type="GO" id="GO:0030687">
    <property type="term" value="C:preribosome, large subunit precursor"/>
    <property type="evidence" value="ECO:0007669"/>
    <property type="project" value="TreeGrafter"/>
</dbReference>
<dbReference type="Proteomes" id="UP000757232">
    <property type="component" value="Unassembled WGS sequence"/>
</dbReference>
<dbReference type="OrthoDB" id="19329at2759"/>
<dbReference type="SMART" id="SM00451">
    <property type="entry name" value="ZnF_U1"/>
    <property type="match status" value="2"/>
</dbReference>
<dbReference type="InterPro" id="IPR040025">
    <property type="entry name" value="Znf622/Rei1/Reh1"/>
</dbReference>
<keyword evidence="11" id="KW-0472">Membrane</keyword>
<feature type="compositionally biased region" description="Basic and acidic residues" evidence="10">
    <location>
        <begin position="282"/>
        <end position="322"/>
    </location>
</feature>
<dbReference type="GO" id="GO:0003676">
    <property type="term" value="F:nucleic acid binding"/>
    <property type="evidence" value="ECO:0007669"/>
    <property type="project" value="InterPro"/>
</dbReference>
<name>A0A9Q5HVU7_SANBA</name>
<keyword evidence="11" id="KW-1133">Transmembrane helix</keyword>
<evidence type="ECO:0000259" key="12">
    <source>
        <dbReference type="PROSITE" id="PS50157"/>
    </source>
</evidence>
<comment type="subcellular location">
    <subcellularLocation>
        <location evidence="1">Cytoplasm</location>
    </subcellularLocation>
</comment>
<sequence>MGVGAVFISALAISELPVPSNPPATQNELLATALHPIISFVVLGSIIIHGLSISVFYLGKNTIPRTLCLATRTWASHEGTDPGRLFSGDGAPVRDDCASPSQTATDIERFGTPGTGLELRTPDTGHSIGLQTLSRATGANMLVKKEDALVGIYAEEIPEDKRRDSKLDSDQSLTIHKMAAVMQPTTELSGQPLFTCLSCSIAFPSAEDQRLHYRSDHHRYNMKRRVANLPPVSATVFNQKVLERRQETAIMSSPKGFVCEVCNKTYTTENAYRSHINSKKHKENELKGTMRGRESPAPSTHEDAAVSVKKAEQKKAEPKQAEQIKSALTIPPDATEEQIVQTIDEKIAAARTRLSPRDCLFCSDKFSSLEENLIHMFTVHSFFVPDADYLVDLPGLVTYLGEKIAVGNVCIYCNLKSRDFRSLEAVRKHMVDKSHCKMAYDTVKERLEYADFYDFSSSYPDYDERKNKRKEKTSSVKRKEGDEEWEDMDDDDDDDDEEVDEVVEEEASSGEDDEENLPGEQLTYGDTTYELVLPSGARIGHRSMRRYYAQSFPRNSLSTLKGKDDDPNTGAALVRRLLADKNSALVPRKGGFGAYGSGTDVVKARNRGEAREAGRHVREFRDQRRREDFKTRVAFRHNYQKHYRDPLLQASPFTFVFTD</sequence>
<dbReference type="GO" id="GO:0042273">
    <property type="term" value="P:ribosomal large subunit biogenesis"/>
    <property type="evidence" value="ECO:0007669"/>
    <property type="project" value="TreeGrafter"/>
</dbReference>
<feature type="region of interest" description="Disordered" evidence="10">
    <location>
        <begin position="95"/>
        <end position="116"/>
    </location>
</feature>
<keyword evidence="3" id="KW-0690">Ribosome biogenesis</keyword>
<evidence type="ECO:0000313" key="13">
    <source>
        <dbReference type="EMBL" id="OCB86950.1"/>
    </source>
</evidence>
<dbReference type="InterPro" id="IPR003604">
    <property type="entry name" value="Matrin/U1-like-C_Znf_C2H2"/>
</dbReference>
<keyword evidence="4" id="KW-0479">Metal-binding</keyword>
<keyword evidence="7" id="KW-0862">Zinc</keyword>
<dbReference type="PROSITE" id="PS50157">
    <property type="entry name" value="ZINC_FINGER_C2H2_2"/>
    <property type="match status" value="1"/>
</dbReference>
<evidence type="ECO:0000256" key="6">
    <source>
        <dbReference type="ARBA" id="ARBA00022771"/>
    </source>
</evidence>
<dbReference type="EMBL" id="LNZH02000198">
    <property type="protein sequence ID" value="OCB86950.1"/>
    <property type="molecule type" value="Genomic_DNA"/>
</dbReference>
<keyword evidence="6 9" id="KW-0863">Zinc-finger</keyword>
<dbReference type="PANTHER" id="PTHR13182:SF8">
    <property type="entry name" value="CYTOPLASMIC 60S SUBUNIT BIOGENESIS FACTOR ZNF622"/>
    <property type="match status" value="1"/>
</dbReference>
<evidence type="ECO:0000313" key="14">
    <source>
        <dbReference type="Proteomes" id="UP000757232"/>
    </source>
</evidence>
<evidence type="ECO:0000256" key="8">
    <source>
        <dbReference type="ARBA" id="ARBA00034126"/>
    </source>
</evidence>
<evidence type="ECO:0000256" key="5">
    <source>
        <dbReference type="ARBA" id="ARBA00022737"/>
    </source>
</evidence>
<dbReference type="SMART" id="SM00355">
    <property type="entry name" value="ZnF_C2H2"/>
    <property type="match status" value="4"/>
</dbReference>
<feature type="compositionally biased region" description="Acidic residues" evidence="10">
    <location>
        <begin position="482"/>
        <end position="517"/>
    </location>
</feature>
<feature type="transmembrane region" description="Helical" evidence="11">
    <location>
        <begin position="33"/>
        <end position="58"/>
    </location>
</feature>
<evidence type="ECO:0000256" key="4">
    <source>
        <dbReference type="ARBA" id="ARBA00022723"/>
    </source>
</evidence>
<organism evidence="13 14">
    <name type="scientific">Sanghuangporus baumii</name>
    <name type="common">Phellinus baumii</name>
    <dbReference type="NCBI Taxonomy" id="108892"/>
    <lineage>
        <taxon>Eukaryota</taxon>
        <taxon>Fungi</taxon>
        <taxon>Dikarya</taxon>
        <taxon>Basidiomycota</taxon>
        <taxon>Agaricomycotina</taxon>
        <taxon>Agaricomycetes</taxon>
        <taxon>Hymenochaetales</taxon>
        <taxon>Hymenochaetaceae</taxon>
        <taxon>Sanghuangporus</taxon>
    </lineage>
</organism>
<dbReference type="PROSITE" id="PS00028">
    <property type="entry name" value="ZINC_FINGER_C2H2_1"/>
    <property type="match status" value="2"/>
</dbReference>
<evidence type="ECO:0000256" key="3">
    <source>
        <dbReference type="ARBA" id="ARBA00022517"/>
    </source>
</evidence>
<dbReference type="InterPro" id="IPR022755">
    <property type="entry name" value="Znf_C2H2_jaz"/>
</dbReference>
<accession>A0A9Q5HVU7</accession>
<proteinExistence type="inferred from homology"/>
<comment type="caution">
    <text evidence="13">The sequence shown here is derived from an EMBL/GenBank/DDBJ whole genome shotgun (WGS) entry which is preliminary data.</text>
</comment>
<dbReference type="InterPro" id="IPR013087">
    <property type="entry name" value="Znf_C2H2_type"/>
</dbReference>
<dbReference type="Pfam" id="PF12171">
    <property type="entry name" value="zf-C2H2_jaz"/>
    <property type="match status" value="1"/>
</dbReference>
<gene>
    <name evidence="13" type="ORF">A7U60_g6124</name>
</gene>
<dbReference type="AlphaFoldDB" id="A0A9Q5HVU7"/>
<keyword evidence="2" id="KW-0963">Cytoplasm</keyword>
<dbReference type="PANTHER" id="PTHR13182">
    <property type="entry name" value="ZINC FINGER PROTEIN 622"/>
    <property type="match status" value="1"/>
</dbReference>
<protein>
    <recommendedName>
        <fullName evidence="12">C2H2-type domain-containing protein</fullName>
    </recommendedName>
</protein>
<dbReference type="Gene3D" id="3.30.160.60">
    <property type="entry name" value="Classic Zinc Finger"/>
    <property type="match status" value="1"/>
</dbReference>
<dbReference type="InterPro" id="IPR036236">
    <property type="entry name" value="Znf_C2H2_sf"/>
</dbReference>
<feature type="domain" description="C2H2-type" evidence="12">
    <location>
        <begin position="257"/>
        <end position="286"/>
    </location>
</feature>
<evidence type="ECO:0000256" key="7">
    <source>
        <dbReference type="ARBA" id="ARBA00022833"/>
    </source>
</evidence>
<feature type="region of interest" description="Disordered" evidence="10">
    <location>
        <begin position="278"/>
        <end position="323"/>
    </location>
</feature>
<evidence type="ECO:0000256" key="2">
    <source>
        <dbReference type="ARBA" id="ARBA00022490"/>
    </source>
</evidence>
<feature type="region of interest" description="Disordered" evidence="10">
    <location>
        <begin position="463"/>
        <end position="527"/>
    </location>
</feature>
<dbReference type="GO" id="GO:0008270">
    <property type="term" value="F:zinc ion binding"/>
    <property type="evidence" value="ECO:0007669"/>
    <property type="project" value="UniProtKB-KW"/>
</dbReference>
<evidence type="ECO:0000256" key="9">
    <source>
        <dbReference type="PROSITE-ProRule" id="PRU00042"/>
    </source>
</evidence>
<dbReference type="GO" id="GO:0005737">
    <property type="term" value="C:cytoplasm"/>
    <property type="evidence" value="ECO:0007669"/>
    <property type="project" value="UniProtKB-SubCell"/>
</dbReference>
<dbReference type="SUPFAM" id="SSF57667">
    <property type="entry name" value="beta-beta-alpha zinc fingers"/>
    <property type="match status" value="2"/>
</dbReference>
<keyword evidence="14" id="KW-1185">Reference proteome</keyword>
<feature type="compositionally biased region" description="Basic and acidic residues" evidence="10">
    <location>
        <begin position="463"/>
        <end position="481"/>
    </location>
</feature>
<dbReference type="Pfam" id="PF12756">
    <property type="entry name" value="zf-C2H2_2"/>
    <property type="match status" value="1"/>
</dbReference>
<keyword evidence="5" id="KW-0677">Repeat</keyword>
<dbReference type="InterPro" id="IPR041661">
    <property type="entry name" value="ZN622/Rei1/Reh1_Znf-C2H2"/>
</dbReference>
<evidence type="ECO:0000256" key="11">
    <source>
        <dbReference type="SAM" id="Phobius"/>
    </source>
</evidence>
<comment type="similarity">
    <text evidence="8">Belongs to the REI1 family.</text>
</comment>
<evidence type="ECO:0000256" key="1">
    <source>
        <dbReference type="ARBA" id="ARBA00004496"/>
    </source>
</evidence>
<evidence type="ECO:0000256" key="10">
    <source>
        <dbReference type="SAM" id="MobiDB-lite"/>
    </source>
</evidence>